<accession>A0A2M7DKG3</accession>
<evidence type="ECO:0000313" key="3">
    <source>
        <dbReference type="Proteomes" id="UP000228896"/>
    </source>
</evidence>
<keyword evidence="1" id="KW-0238">DNA-binding</keyword>
<comment type="caution">
    <text evidence="2">The sequence shown here is derived from an EMBL/GenBank/DDBJ whole genome shotgun (WGS) entry which is preliminary data.</text>
</comment>
<protein>
    <submittedName>
        <fullName evidence="2">AsnC family transcriptional regulator</fullName>
    </submittedName>
</protein>
<proteinExistence type="predicted"/>
<reference evidence="3" key="1">
    <citation type="submission" date="2017-09" db="EMBL/GenBank/DDBJ databases">
        <title>Depth-based differentiation of microbial function through sediment-hosted aquifers and enrichment of novel symbionts in the deep terrestrial subsurface.</title>
        <authorList>
            <person name="Probst A.J."/>
            <person name="Ladd B."/>
            <person name="Jarett J.K."/>
            <person name="Geller-Mcgrath D.E."/>
            <person name="Sieber C.M.K."/>
            <person name="Emerson J.B."/>
            <person name="Anantharaman K."/>
            <person name="Thomas B.C."/>
            <person name="Malmstrom R."/>
            <person name="Stieglmeier M."/>
            <person name="Klingl A."/>
            <person name="Woyke T."/>
            <person name="Ryan C.M."/>
            <person name="Banfield J.F."/>
        </authorList>
    </citation>
    <scope>NUCLEOTIDE SEQUENCE [LARGE SCALE GENOMIC DNA]</scope>
</reference>
<sequence>MMKFSTITSYGLRAMINLAKNHNRGSISLSKIAKTENISSGYLEKIFSKLKKAKLIKSAKGPTGGYILSASPSKISISRIIKCLEGEKSLFYCLHNNQKINCSQKCHCGVNKVLTNIEQAIKNSLDKLKLSDLIQKL</sequence>
<dbReference type="NCBIfam" id="TIGR00738">
    <property type="entry name" value="rrf2_super"/>
    <property type="match status" value="1"/>
</dbReference>
<dbReference type="InterPro" id="IPR036390">
    <property type="entry name" value="WH_DNA-bd_sf"/>
</dbReference>
<dbReference type="GO" id="GO:0005829">
    <property type="term" value="C:cytosol"/>
    <property type="evidence" value="ECO:0007669"/>
    <property type="project" value="TreeGrafter"/>
</dbReference>
<name>A0A2M7DKG3_9BACT</name>
<dbReference type="InterPro" id="IPR000944">
    <property type="entry name" value="Tscrpt_reg_Rrf2"/>
</dbReference>
<dbReference type="Gene3D" id="1.10.10.10">
    <property type="entry name" value="Winged helix-like DNA-binding domain superfamily/Winged helix DNA-binding domain"/>
    <property type="match status" value="1"/>
</dbReference>
<evidence type="ECO:0000256" key="1">
    <source>
        <dbReference type="ARBA" id="ARBA00023125"/>
    </source>
</evidence>
<dbReference type="AlphaFoldDB" id="A0A2M7DKG3"/>
<dbReference type="EMBL" id="PETS01000143">
    <property type="protein sequence ID" value="PIV50232.1"/>
    <property type="molecule type" value="Genomic_DNA"/>
</dbReference>
<dbReference type="PANTHER" id="PTHR33221:SF5">
    <property type="entry name" value="HTH-TYPE TRANSCRIPTIONAL REGULATOR ISCR"/>
    <property type="match status" value="1"/>
</dbReference>
<gene>
    <name evidence="2" type="ORF">COS18_05505</name>
</gene>
<dbReference type="InterPro" id="IPR036388">
    <property type="entry name" value="WH-like_DNA-bd_sf"/>
</dbReference>
<dbReference type="SUPFAM" id="SSF46785">
    <property type="entry name" value="Winged helix' DNA-binding domain"/>
    <property type="match status" value="1"/>
</dbReference>
<dbReference type="GO" id="GO:0003677">
    <property type="term" value="F:DNA binding"/>
    <property type="evidence" value="ECO:0007669"/>
    <property type="project" value="UniProtKB-KW"/>
</dbReference>
<dbReference type="PROSITE" id="PS51197">
    <property type="entry name" value="HTH_RRF2_2"/>
    <property type="match status" value="1"/>
</dbReference>
<dbReference type="GO" id="GO:0003700">
    <property type="term" value="F:DNA-binding transcription factor activity"/>
    <property type="evidence" value="ECO:0007669"/>
    <property type="project" value="TreeGrafter"/>
</dbReference>
<organism evidence="2 3">
    <name type="scientific">Candidatus Falkowbacteria bacterium CG02_land_8_20_14_3_00_36_14</name>
    <dbReference type="NCBI Taxonomy" id="1974560"/>
    <lineage>
        <taxon>Bacteria</taxon>
        <taxon>Candidatus Falkowiibacteriota</taxon>
    </lineage>
</organism>
<dbReference type="Pfam" id="PF02082">
    <property type="entry name" value="Rrf2"/>
    <property type="match status" value="1"/>
</dbReference>
<dbReference type="Proteomes" id="UP000228896">
    <property type="component" value="Unassembled WGS sequence"/>
</dbReference>
<evidence type="ECO:0000313" key="2">
    <source>
        <dbReference type="EMBL" id="PIV50232.1"/>
    </source>
</evidence>
<dbReference type="PANTHER" id="PTHR33221">
    <property type="entry name" value="WINGED HELIX-TURN-HELIX TRANSCRIPTIONAL REGULATOR, RRF2 FAMILY"/>
    <property type="match status" value="1"/>
</dbReference>